<dbReference type="EMBL" id="CP001344">
    <property type="protein sequence ID" value="ACL44475.1"/>
    <property type="molecule type" value="Genomic_DNA"/>
</dbReference>
<dbReference type="SUPFAM" id="SSF88697">
    <property type="entry name" value="PUA domain-like"/>
    <property type="match status" value="1"/>
</dbReference>
<evidence type="ECO:0000313" key="1">
    <source>
        <dbReference type="EMBL" id="ACL44475.1"/>
    </source>
</evidence>
<protein>
    <submittedName>
        <fullName evidence="1">Uncharacterized protein</fullName>
    </submittedName>
</protein>
<organism evidence="1">
    <name type="scientific">Cyanothece sp. (strain PCC 7425 / ATCC 29141)</name>
    <dbReference type="NCBI Taxonomy" id="395961"/>
    <lineage>
        <taxon>Bacteria</taxon>
        <taxon>Bacillati</taxon>
        <taxon>Cyanobacteriota</taxon>
        <taxon>Cyanophyceae</taxon>
        <taxon>Gomontiellales</taxon>
        <taxon>Cyanothecaceae</taxon>
        <taxon>Cyanothece</taxon>
    </lineage>
</organism>
<reference evidence="1" key="1">
    <citation type="submission" date="2009-01" db="EMBL/GenBank/DDBJ databases">
        <title>Complete sequence of chromosome Cyanothece sp. PCC 7425.</title>
        <authorList>
            <consortium name="US DOE Joint Genome Institute"/>
            <person name="Lucas S."/>
            <person name="Copeland A."/>
            <person name="Lapidus A."/>
            <person name="Glavina del Rio T."/>
            <person name="Dalin E."/>
            <person name="Tice H."/>
            <person name="Bruce D."/>
            <person name="Goodwin L."/>
            <person name="Pitluck S."/>
            <person name="Sims D."/>
            <person name="Meineke L."/>
            <person name="Brettin T."/>
            <person name="Detter J.C."/>
            <person name="Han C."/>
            <person name="Larimer F."/>
            <person name="Land M."/>
            <person name="Hauser L."/>
            <person name="Kyrpides N."/>
            <person name="Ovchinnikova G."/>
            <person name="Liberton M."/>
            <person name="Stoeckel J."/>
            <person name="Banerjee A."/>
            <person name="Singh A."/>
            <person name="Page L."/>
            <person name="Sato H."/>
            <person name="Zhao L."/>
            <person name="Sherman L."/>
            <person name="Pakrasi H."/>
            <person name="Richardson P."/>
        </authorList>
    </citation>
    <scope>NUCLEOTIDE SEQUENCE</scope>
    <source>
        <strain evidence="1">PCC 7425</strain>
    </source>
</reference>
<gene>
    <name evidence="1" type="ordered locus">Cyan7425_2114</name>
</gene>
<dbReference type="OrthoDB" id="359066at2"/>
<dbReference type="HOGENOM" id="CLU_051256_2_1_3"/>
<name>B8HUD0_CYAP4</name>
<sequence>MKITPNYPPNLRAISIGGAYGYLICTGQKECEARVWPTKFRGSVLIHVPTSTAWDFSFTEEDVDPQRCPKTAIIGYAEVVDCQPEIYEGEQIYLHYMENGLLLPSPVKCQAHSKMTTTYWSGG</sequence>
<dbReference type="Gene3D" id="2.30.130.30">
    <property type="entry name" value="Hypothetical protein"/>
    <property type="match status" value="1"/>
</dbReference>
<dbReference type="AlphaFoldDB" id="B8HUD0"/>
<accession>B8HUD0</accession>
<dbReference type="InterPro" id="IPR015947">
    <property type="entry name" value="PUA-like_sf"/>
</dbReference>
<dbReference type="KEGG" id="cyn:Cyan7425_2114"/>
<proteinExistence type="predicted"/>